<evidence type="ECO:0000256" key="1">
    <source>
        <dbReference type="SAM" id="Coils"/>
    </source>
</evidence>
<feature type="coiled-coil region" evidence="1">
    <location>
        <begin position="230"/>
        <end position="257"/>
    </location>
</feature>
<proteinExistence type="predicted"/>
<name>A0A7D9DJ28_PARCT</name>
<dbReference type="InterPro" id="IPR004827">
    <property type="entry name" value="bZIP"/>
</dbReference>
<organism evidence="3 4">
    <name type="scientific">Paramuricea clavata</name>
    <name type="common">Red gorgonian</name>
    <name type="synonym">Violescent sea-whip</name>
    <dbReference type="NCBI Taxonomy" id="317549"/>
    <lineage>
        <taxon>Eukaryota</taxon>
        <taxon>Metazoa</taxon>
        <taxon>Cnidaria</taxon>
        <taxon>Anthozoa</taxon>
        <taxon>Octocorallia</taxon>
        <taxon>Malacalcyonacea</taxon>
        <taxon>Plexauridae</taxon>
        <taxon>Paramuricea</taxon>
    </lineage>
</organism>
<feature type="region of interest" description="Disordered" evidence="2">
    <location>
        <begin position="174"/>
        <end position="217"/>
    </location>
</feature>
<protein>
    <submittedName>
        <fullName evidence="3">Hepatic leukemia factor isoform X10</fullName>
    </submittedName>
</protein>
<dbReference type="Pfam" id="PF07716">
    <property type="entry name" value="bZIP_2"/>
    <property type="match status" value="1"/>
</dbReference>
<gene>
    <name evidence="3" type="ORF">PACLA_8A043386</name>
</gene>
<dbReference type="SUPFAM" id="SSF57959">
    <property type="entry name" value="Leucine zipper domain"/>
    <property type="match status" value="1"/>
</dbReference>
<accession>A0A7D9DJ28</accession>
<evidence type="ECO:0000313" key="4">
    <source>
        <dbReference type="Proteomes" id="UP001152795"/>
    </source>
</evidence>
<reference evidence="3" key="1">
    <citation type="submission" date="2020-04" db="EMBL/GenBank/DDBJ databases">
        <authorList>
            <person name="Alioto T."/>
            <person name="Alioto T."/>
            <person name="Gomez Garrido J."/>
        </authorList>
    </citation>
    <scope>NUCLEOTIDE SEQUENCE</scope>
    <source>
        <strain evidence="3">A484AB</strain>
    </source>
</reference>
<dbReference type="SMART" id="SM00338">
    <property type="entry name" value="BRLZ"/>
    <property type="match status" value="1"/>
</dbReference>
<dbReference type="Proteomes" id="UP001152795">
    <property type="component" value="Unassembled WGS sequence"/>
</dbReference>
<dbReference type="AlphaFoldDB" id="A0A7D9DJ28"/>
<dbReference type="Gene3D" id="1.20.5.170">
    <property type="match status" value="1"/>
</dbReference>
<sequence length="260" mass="29759">MGECIFENAGNFTLDSYQTLKKKLPGAFGKSTGLNQEFFGTHSNNYFIHSELDHFDQILQKHYEEPTANETIGYSALDQDLSGLKGDKKSQLNLRQVSCQLLQKLQEKRVNLVLVATSLDENDVVQKLKGSLDPETYSMIPLSFDENNNTVNNQAVNSGSELASIKRESNTDYAKANPKVPNESKNLCSKKTTAQQKDEKYWKRRTSNNEAARRSREAKRAHFIWIQNRTKELEDENANLHKELKNLEQKMLEREKKVGE</sequence>
<dbReference type="OrthoDB" id="10468334at2759"/>
<evidence type="ECO:0000256" key="2">
    <source>
        <dbReference type="SAM" id="MobiDB-lite"/>
    </source>
</evidence>
<dbReference type="EMBL" id="CACRXK020000948">
    <property type="protein sequence ID" value="CAB3985975.1"/>
    <property type="molecule type" value="Genomic_DNA"/>
</dbReference>
<dbReference type="PROSITE" id="PS50217">
    <property type="entry name" value="BZIP"/>
    <property type="match status" value="1"/>
</dbReference>
<dbReference type="InterPro" id="IPR046347">
    <property type="entry name" value="bZIP_sf"/>
</dbReference>
<dbReference type="GO" id="GO:0003700">
    <property type="term" value="F:DNA-binding transcription factor activity"/>
    <property type="evidence" value="ECO:0007669"/>
    <property type="project" value="InterPro"/>
</dbReference>
<comment type="caution">
    <text evidence="3">The sequence shown here is derived from an EMBL/GenBank/DDBJ whole genome shotgun (WGS) entry which is preliminary data.</text>
</comment>
<keyword evidence="4" id="KW-1185">Reference proteome</keyword>
<evidence type="ECO:0000313" key="3">
    <source>
        <dbReference type="EMBL" id="CAB3985975.1"/>
    </source>
</evidence>
<feature type="compositionally biased region" description="Polar residues" evidence="2">
    <location>
        <begin position="183"/>
        <end position="195"/>
    </location>
</feature>
<keyword evidence="1" id="KW-0175">Coiled coil</keyword>